<gene>
    <name evidence="2" type="ORF">L249_8705</name>
</gene>
<evidence type="ECO:0000313" key="3">
    <source>
        <dbReference type="Proteomes" id="UP000253664"/>
    </source>
</evidence>
<proteinExistence type="predicted"/>
<keyword evidence="3" id="KW-1185">Reference proteome</keyword>
<comment type="caution">
    <text evidence="2">The sequence shown here is derived from an EMBL/GenBank/DDBJ whole genome shotgun (WGS) entry which is preliminary data.</text>
</comment>
<dbReference type="EMBL" id="LKCN02000013">
    <property type="protein sequence ID" value="RCI10247.1"/>
    <property type="molecule type" value="Genomic_DNA"/>
</dbReference>
<name>A0A367L740_9HYPO</name>
<dbReference type="Proteomes" id="UP000253664">
    <property type="component" value="Unassembled WGS sequence"/>
</dbReference>
<accession>A0A367L740</accession>
<feature type="compositionally biased region" description="Polar residues" evidence="1">
    <location>
        <begin position="56"/>
        <end position="65"/>
    </location>
</feature>
<reference evidence="2 3" key="1">
    <citation type="journal article" date="2015" name="BMC Genomics">
        <title>Insights from the genome of Ophiocordyceps polyrhachis-furcata to pathogenicity and host specificity in insect fungi.</title>
        <authorList>
            <person name="Wichadakul D."/>
            <person name="Kobmoo N."/>
            <person name="Ingsriswang S."/>
            <person name="Tangphatsornruang S."/>
            <person name="Chantasingh D."/>
            <person name="Luangsa-ard J.J."/>
            <person name="Eurwilaichitr L."/>
        </authorList>
    </citation>
    <scope>NUCLEOTIDE SEQUENCE [LARGE SCALE GENOMIC DNA]</scope>
    <source>
        <strain evidence="2 3">BCC 54312</strain>
    </source>
</reference>
<dbReference type="AlphaFoldDB" id="A0A367L740"/>
<evidence type="ECO:0000256" key="1">
    <source>
        <dbReference type="SAM" id="MobiDB-lite"/>
    </source>
</evidence>
<protein>
    <submittedName>
        <fullName evidence="2">Uncharacterized protein</fullName>
    </submittedName>
</protein>
<feature type="region of interest" description="Disordered" evidence="1">
    <location>
        <begin position="29"/>
        <end position="76"/>
    </location>
</feature>
<evidence type="ECO:0000313" key="2">
    <source>
        <dbReference type="EMBL" id="RCI10247.1"/>
    </source>
</evidence>
<organism evidence="2 3">
    <name type="scientific">Ophiocordyceps polyrhachis-furcata BCC 54312</name>
    <dbReference type="NCBI Taxonomy" id="1330021"/>
    <lineage>
        <taxon>Eukaryota</taxon>
        <taxon>Fungi</taxon>
        <taxon>Dikarya</taxon>
        <taxon>Ascomycota</taxon>
        <taxon>Pezizomycotina</taxon>
        <taxon>Sordariomycetes</taxon>
        <taxon>Hypocreomycetidae</taxon>
        <taxon>Hypocreales</taxon>
        <taxon>Ophiocordycipitaceae</taxon>
        <taxon>Ophiocordyceps</taxon>
    </lineage>
</organism>
<sequence length="76" mass="8708">MSLYQATNENKLPMLYYAIHITIDRDSRFGRSLNSAQPETRVSIRHTTPHGEKNNSRCSRYSRSPSLVHGFSPSLK</sequence>